<dbReference type="Proteomes" id="UP001165960">
    <property type="component" value="Unassembled WGS sequence"/>
</dbReference>
<keyword evidence="2" id="KW-1185">Reference proteome</keyword>
<proteinExistence type="predicted"/>
<accession>A0ACC2UN59</accession>
<sequence length="137" mass="15612">MLSYPKTVVEITEEDKNLIIMHQSLVKSGSKGIDSAESASLTSKEELDSIAEDIKTRQSCARKLNEEYLKTFKRKRKASKPPFHPDFMFKSAPGKISEHSKELIKKRISRLNQLANDDFQENILNSSDQNWNPADTV</sequence>
<dbReference type="EMBL" id="QTSX02000162">
    <property type="protein sequence ID" value="KAJ9088036.1"/>
    <property type="molecule type" value="Genomic_DNA"/>
</dbReference>
<reference evidence="1" key="1">
    <citation type="submission" date="2022-04" db="EMBL/GenBank/DDBJ databases">
        <title>Genome of the entomopathogenic fungus Entomophthora muscae.</title>
        <authorList>
            <person name="Elya C."/>
            <person name="Lovett B.R."/>
            <person name="Lee E."/>
            <person name="Macias A.M."/>
            <person name="Hajek A.E."/>
            <person name="De Bivort B.L."/>
            <person name="Kasson M.T."/>
            <person name="De Fine Licht H.H."/>
            <person name="Stajich J.E."/>
        </authorList>
    </citation>
    <scope>NUCLEOTIDE SEQUENCE</scope>
    <source>
        <strain evidence="1">Berkeley</strain>
    </source>
</reference>
<evidence type="ECO:0000313" key="2">
    <source>
        <dbReference type="Proteomes" id="UP001165960"/>
    </source>
</evidence>
<protein>
    <submittedName>
        <fullName evidence="1">Uncharacterized protein</fullName>
    </submittedName>
</protein>
<gene>
    <name evidence="1" type="ORF">DSO57_1027045</name>
</gene>
<comment type="caution">
    <text evidence="1">The sequence shown here is derived from an EMBL/GenBank/DDBJ whole genome shotgun (WGS) entry which is preliminary data.</text>
</comment>
<organism evidence="1 2">
    <name type="scientific">Entomophthora muscae</name>
    <dbReference type="NCBI Taxonomy" id="34485"/>
    <lineage>
        <taxon>Eukaryota</taxon>
        <taxon>Fungi</taxon>
        <taxon>Fungi incertae sedis</taxon>
        <taxon>Zoopagomycota</taxon>
        <taxon>Entomophthoromycotina</taxon>
        <taxon>Entomophthoromycetes</taxon>
        <taxon>Entomophthorales</taxon>
        <taxon>Entomophthoraceae</taxon>
        <taxon>Entomophthora</taxon>
    </lineage>
</organism>
<name>A0ACC2UN59_9FUNG</name>
<evidence type="ECO:0000313" key="1">
    <source>
        <dbReference type="EMBL" id="KAJ9088036.1"/>
    </source>
</evidence>